<accession>A0A8H3I7I6</accession>
<dbReference type="Proteomes" id="UP000664203">
    <property type="component" value="Unassembled WGS sequence"/>
</dbReference>
<dbReference type="EMBL" id="CAJPDR010000025">
    <property type="protein sequence ID" value="CAF9907853.1"/>
    <property type="molecule type" value="Genomic_DNA"/>
</dbReference>
<feature type="compositionally biased region" description="Basic and acidic residues" evidence="1">
    <location>
        <begin position="337"/>
        <end position="347"/>
    </location>
</feature>
<sequence length="428" mass="47924">MGVTGTGKSSFIADCIGKPVDDQMIGHGLRSRKLHTNAPLILAYSTPGTGRVAVYTLKYNDHTVRLIDTPGFDDTSLSDTDVLTAVAQCFHETYSVDIKLSGIIYIHRISDPRMTGNALKNLEMFKKMCGEESLECVVLATTMWDSVAQRLGNAREEELVSEPLFWGSMKLLGSMVERLSGDKGTEARHNSAMNIVQKIVLKKKKIVLDIQREMVDDHKPLAETSAGQELDKGLREAKLKHQKELKSIQDSMKKADAKTRSLLEDHEKHYQEKLTRLDKDQEILNMSIAEMYKQKEEQLREIIQMKKDQEHQAQQLEARIKRRESELESQYHNQKQAFEKERSEMKASTKAQQEKILQQDANMAKKLQKLENEHAQELRELRAQAQMSQLNNAPASGSAGGALGSFILPMVMVAMIAGGMGGLGGLGS</sequence>
<evidence type="ECO:0000313" key="4">
    <source>
        <dbReference type="Proteomes" id="UP000664203"/>
    </source>
</evidence>
<gene>
    <name evidence="3" type="ORF">ALECFALPRED_004022</name>
</gene>
<dbReference type="AlphaFoldDB" id="A0A8H3I7I6"/>
<proteinExistence type="predicted"/>
<reference evidence="3" key="1">
    <citation type="submission" date="2021-03" db="EMBL/GenBank/DDBJ databases">
        <authorList>
            <person name="Tagirdzhanova G."/>
        </authorList>
    </citation>
    <scope>NUCLEOTIDE SEQUENCE</scope>
</reference>
<name>A0A8H3I7I6_9LECA</name>
<organism evidence="3 4">
    <name type="scientific">Alectoria fallacina</name>
    <dbReference type="NCBI Taxonomy" id="1903189"/>
    <lineage>
        <taxon>Eukaryota</taxon>
        <taxon>Fungi</taxon>
        <taxon>Dikarya</taxon>
        <taxon>Ascomycota</taxon>
        <taxon>Pezizomycotina</taxon>
        <taxon>Lecanoromycetes</taxon>
        <taxon>OSLEUM clade</taxon>
        <taxon>Lecanoromycetidae</taxon>
        <taxon>Lecanorales</taxon>
        <taxon>Lecanorineae</taxon>
        <taxon>Parmeliaceae</taxon>
        <taxon>Alectoria</taxon>
    </lineage>
</organism>
<keyword evidence="4" id="KW-1185">Reference proteome</keyword>
<feature type="region of interest" description="Disordered" evidence="1">
    <location>
        <begin position="324"/>
        <end position="354"/>
    </location>
</feature>
<evidence type="ECO:0008006" key="5">
    <source>
        <dbReference type="Google" id="ProtNLM"/>
    </source>
</evidence>
<dbReference type="SUPFAM" id="SSF52540">
    <property type="entry name" value="P-loop containing nucleoside triphosphate hydrolases"/>
    <property type="match status" value="1"/>
</dbReference>
<evidence type="ECO:0000256" key="1">
    <source>
        <dbReference type="SAM" id="MobiDB-lite"/>
    </source>
</evidence>
<keyword evidence="2" id="KW-0812">Transmembrane</keyword>
<keyword evidence="2" id="KW-0472">Membrane</keyword>
<dbReference type="OrthoDB" id="8954335at2759"/>
<comment type="caution">
    <text evidence="3">The sequence shown here is derived from an EMBL/GenBank/DDBJ whole genome shotgun (WGS) entry which is preliminary data.</text>
</comment>
<evidence type="ECO:0000313" key="3">
    <source>
        <dbReference type="EMBL" id="CAF9907853.1"/>
    </source>
</evidence>
<dbReference type="Gene3D" id="3.40.50.300">
    <property type="entry name" value="P-loop containing nucleotide triphosphate hydrolases"/>
    <property type="match status" value="1"/>
</dbReference>
<feature type="transmembrane region" description="Helical" evidence="2">
    <location>
        <begin position="406"/>
        <end position="426"/>
    </location>
</feature>
<evidence type="ECO:0000256" key="2">
    <source>
        <dbReference type="SAM" id="Phobius"/>
    </source>
</evidence>
<dbReference type="InterPro" id="IPR027417">
    <property type="entry name" value="P-loop_NTPase"/>
</dbReference>
<keyword evidence="2" id="KW-1133">Transmembrane helix</keyword>
<protein>
    <recommendedName>
        <fullName evidence="5">G domain-containing protein</fullName>
    </recommendedName>
</protein>